<evidence type="ECO:0000256" key="1">
    <source>
        <dbReference type="ARBA" id="ARBA00004141"/>
    </source>
</evidence>
<dbReference type="GeneID" id="8248046"/>
<dbReference type="EMBL" id="CP001577">
    <property type="protein sequence ID" value="ACO70418.1"/>
    <property type="molecule type" value="Genomic_DNA"/>
</dbReference>
<dbReference type="GO" id="GO:0046961">
    <property type="term" value="F:proton-transporting ATPase activity, rotational mechanism"/>
    <property type="evidence" value="ECO:0007669"/>
    <property type="project" value="InterPro"/>
</dbReference>
<gene>
    <name evidence="11" type="ORF">MICPUN_109221</name>
</gene>
<dbReference type="CDD" id="cd18176">
    <property type="entry name" value="ATP-synt_Vo_c_ATP6C_rpt2"/>
    <property type="match status" value="1"/>
</dbReference>
<accession>C1FJW7</accession>
<dbReference type="InterPro" id="IPR011555">
    <property type="entry name" value="ATPase_proteolipid_su_C_euk"/>
</dbReference>
<keyword evidence="4 9" id="KW-0812">Transmembrane</keyword>
<dbReference type="CDD" id="cd18175">
    <property type="entry name" value="ATP-synt_Vo_c_ATP6C_rpt1"/>
    <property type="match status" value="1"/>
</dbReference>
<dbReference type="OrthoDB" id="645039at2759"/>
<keyword evidence="3 9" id="KW-0813">Transport</keyword>
<dbReference type="SUPFAM" id="SSF81333">
    <property type="entry name" value="F1F0 ATP synthase subunit C"/>
    <property type="match status" value="2"/>
</dbReference>
<dbReference type="RefSeq" id="XP_002509160.1">
    <property type="nucleotide sequence ID" value="XM_002509114.1"/>
</dbReference>
<feature type="domain" description="V-ATPase proteolipid subunit C-like" evidence="10">
    <location>
        <begin position="14"/>
        <end position="73"/>
    </location>
</feature>
<dbReference type="STRING" id="296587.C1FJW7"/>
<feature type="transmembrane region" description="Helical" evidence="9">
    <location>
        <begin position="131"/>
        <end position="152"/>
    </location>
</feature>
<evidence type="ECO:0000256" key="9">
    <source>
        <dbReference type="RuleBase" id="RU363060"/>
    </source>
</evidence>
<dbReference type="GO" id="GO:0033179">
    <property type="term" value="C:proton-transporting V-type ATPase, V0 domain"/>
    <property type="evidence" value="ECO:0007669"/>
    <property type="project" value="InterPro"/>
</dbReference>
<dbReference type="Gene3D" id="1.20.120.610">
    <property type="entry name" value="lithium bound rotor ring of v- atpase"/>
    <property type="match status" value="1"/>
</dbReference>
<sequence>MSASEHIGVCFGYLGAVSCLVMSCIGAAYGSAQAGLGLCRAGCRDPNMVIKGIIPVAMAGVRGIYGLVLSIIIMSGIRTDGTYGQYNGYMHLGAGLCCGAAQFASGIAVGVVGEAGTQATVFQSKLFAPLVLILIFTEALALYGLIVGMIMAQSGQRRVEL</sequence>
<dbReference type="KEGG" id="mis:MICPUN_109221"/>
<evidence type="ECO:0000256" key="7">
    <source>
        <dbReference type="ARBA" id="ARBA00023065"/>
    </source>
</evidence>
<evidence type="ECO:0000259" key="10">
    <source>
        <dbReference type="Pfam" id="PF00137"/>
    </source>
</evidence>
<evidence type="ECO:0000313" key="11">
    <source>
        <dbReference type="EMBL" id="ACO70418.1"/>
    </source>
</evidence>
<organism evidence="11 12">
    <name type="scientific">Micromonas commoda (strain RCC299 / NOUM17 / CCMP2709)</name>
    <name type="common">Picoplanktonic green alga</name>
    <dbReference type="NCBI Taxonomy" id="296587"/>
    <lineage>
        <taxon>Eukaryota</taxon>
        <taxon>Viridiplantae</taxon>
        <taxon>Chlorophyta</taxon>
        <taxon>Mamiellophyceae</taxon>
        <taxon>Mamiellales</taxon>
        <taxon>Mamiellaceae</taxon>
        <taxon>Micromonas</taxon>
    </lineage>
</organism>
<reference evidence="11 12" key="1">
    <citation type="journal article" date="2009" name="Science">
        <title>Green evolution and dynamic adaptations revealed by genomes of the marine picoeukaryotes Micromonas.</title>
        <authorList>
            <person name="Worden A.Z."/>
            <person name="Lee J.H."/>
            <person name="Mock T."/>
            <person name="Rouze P."/>
            <person name="Simmons M.P."/>
            <person name="Aerts A.L."/>
            <person name="Allen A.E."/>
            <person name="Cuvelier M.L."/>
            <person name="Derelle E."/>
            <person name="Everett M.V."/>
            <person name="Foulon E."/>
            <person name="Grimwood J."/>
            <person name="Gundlach H."/>
            <person name="Henrissat B."/>
            <person name="Napoli C."/>
            <person name="McDonald S.M."/>
            <person name="Parker M.S."/>
            <person name="Rombauts S."/>
            <person name="Salamov A."/>
            <person name="Von Dassow P."/>
            <person name="Badger J.H."/>
            <person name="Coutinho P.M."/>
            <person name="Demir E."/>
            <person name="Dubchak I."/>
            <person name="Gentemann C."/>
            <person name="Eikrem W."/>
            <person name="Gready J.E."/>
            <person name="John U."/>
            <person name="Lanier W."/>
            <person name="Lindquist E.A."/>
            <person name="Lucas S."/>
            <person name="Mayer K.F."/>
            <person name="Moreau H."/>
            <person name="Not F."/>
            <person name="Otillar R."/>
            <person name="Panaud O."/>
            <person name="Pangilinan J."/>
            <person name="Paulsen I."/>
            <person name="Piegu B."/>
            <person name="Poliakov A."/>
            <person name="Robbens S."/>
            <person name="Schmutz J."/>
            <person name="Toulza E."/>
            <person name="Wyss T."/>
            <person name="Zelensky A."/>
            <person name="Zhou K."/>
            <person name="Armbrust E.V."/>
            <person name="Bhattacharya D."/>
            <person name="Goodenough U.W."/>
            <person name="Van de Peer Y."/>
            <person name="Grigoriev I.V."/>
        </authorList>
    </citation>
    <scope>NUCLEOTIDE SEQUENCE [LARGE SCALE GENOMIC DNA]</scope>
    <source>
        <strain evidence="12">RCC299 / NOUM17</strain>
    </source>
</reference>
<keyword evidence="9" id="KW-0926">Vacuole</keyword>
<dbReference type="InterPro" id="IPR002379">
    <property type="entry name" value="ATPase_proteolipid_c-like_dom"/>
</dbReference>
<dbReference type="GO" id="GO:0005774">
    <property type="term" value="C:vacuolar membrane"/>
    <property type="evidence" value="ECO:0007669"/>
    <property type="project" value="UniProtKB-SubCell"/>
</dbReference>
<dbReference type="InterPro" id="IPR000245">
    <property type="entry name" value="ATPase_proteolipid_csu"/>
</dbReference>
<dbReference type="Proteomes" id="UP000002009">
    <property type="component" value="Chromosome 12"/>
</dbReference>
<evidence type="ECO:0000256" key="3">
    <source>
        <dbReference type="ARBA" id="ARBA00022448"/>
    </source>
</evidence>
<evidence type="ECO:0000313" key="12">
    <source>
        <dbReference type="Proteomes" id="UP000002009"/>
    </source>
</evidence>
<keyword evidence="12" id="KW-1185">Reference proteome</keyword>
<dbReference type="AlphaFoldDB" id="C1FJW7"/>
<comment type="subunit">
    <text evidence="9">V-ATPase is a heteromultimeric enzyme composed of a peripheral catalytic V1 complex attached to an integral membrane V0 proton pore complex.</text>
</comment>
<proteinExistence type="inferred from homology"/>
<feature type="transmembrane region" description="Helical" evidence="9">
    <location>
        <begin position="7"/>
        <end position="32"/>
    </location>
</feature>
<dbReference type="InParanoid" id="C1FJW7"/>
<evidence type="ECO:0000256" key="6">
    <source>
        <dbReference type="ARBA" id="ARBA00022989"/>
    </source>
</evidence>
<keyword evidence="7 9" id="KW-0406">Ion transport</keyword>
<feature type="transmembrane region" description="Helical" evidence="9">
    <location>
        <begin position="52"/>
        <end position="77"/>
    </location>
</feature>
<evidence type="ECO:0000256" key="4">
    <source>
        <dbReference type="ARBA" id="ARBA00022692"/>
    </source>
</evidence>
<keyword evidence="8 9" id="KW-0472">Membrane</keyword>
<comment type="subcellular location">
    <subcellularLocation>
        <location evidence="1">Membrane</location>
        <topology evidence="1">Multi-pass membrane protein</topology>
    </subcellularLocation>
    <subcellularLocation>
        <location evidence="9">Vacuole membrane</location>
        <topology evidence="9">Multi-pass membrane protein</topology>
    </subcellularLocation>
</comment>
<dbReference type="PANTHER" id="PTHR10263">
    <property type="entry name" value="V-TYPE PROTON ATPASE PROTEOLIPID SUBUNIT"/>
    <property type="match status" value="1"/>
</dbReference>
<keyword evidence="6 9" id="KW-1133">Transmembrane helix</keyword>
<comment type="function">
    <text evidence="9">Proton-conducting pore forming subunit of the membrane integral V0 complex of vacuolar ATPase. V-ATPase is responsible for acidifying a variety of intracellular compartments in eukaryotic cells.</text>
</comment>
<feature type="domain" description="V-ATPase proteolipid subunit C-like" evidence="10">
    <location>
        <begin position="92"/>
        <end position="151"/>
    </location>
</feature>
<dbReference type="NCBIfam" id="TIGR01100">
    <property type="entry name" value="V_ATP_synt_C"/>
    <property type="match status" value="1"/>
</dbReference>
<protein>
    <recommendedName>
        <fullName evidence="9">V-type proton ATPase proteolipid subunit</fullName>
    </recommendedName>
</protein>
<keyword evidence="5 9" id="KW-0375">Hydrogen ion transport</keyword>
<evidence type="ECO:0000256" key="5">
    <source>
        <dbReference type="ARBA" id="ARBA00022781"/>
    </source>
</evidence>
<dbReference type="Pfam" id="PF00137">
    <property type="entry name" value="ATP-synt_C"/>
    <property type="match status" value="2"/>
</dbReference>
<dbReference type="InterPro" id="IPR035921">
    <property type="entry name" value="F/V-ATP_Csub_sf"/>
</dbReference>
<dbReference type="PRINTS" id="PR00122">
    <property type="entry name" value="VACATPASE"/>
</dbReference>
<evidence type="ECO:0000256" key="8">
    <source>
        <dbReference type="ARBA" id="ARBA00023136"/>
    </source>
</evidence>
<comment type="similarity">
    <text evidence="2 9">Belongs to the V-ATPase proteolipid subunit family.</text>
</comment>
<name>C1FJW7_MICCC</name>
<feature type="transmembrane region" description="Helical" evidence="9">
    <location>
        <begin position="89"/>
        <end position="111"/>
    </location>
</feature>
<dbReference type="OMA" id="HLCAGVC"/>
<evidence type="ECO:0000256" key="2">
    <source>
        <dbReference type="ARBA" id="ARBA00007296"/>
    </source>
</evidence>
<dbReference type="eggNOG" id="KOG0232">
    <property type="taxonomic scope" value="Eukaryota"/>
</dbReference>